<evidence type="ECO:0000259" key="1">
    <source>
        <dbReference type="Pfam" id="PF22636"/>
    </source>
</evidence>
<feature type="domain" description="Fluoroacetyl-CoA-specific thioesterase-like" evidence="1">
    <location>
        <begin position="12"/>
        <end position="114"/>
    </location>
</feature>
<evidence type="ECO:0000313" key="2">
    <source>
        <dbReference type="EMBL" id="TYB46399.1"/>
    </source>
</evidence>
<dbReference type="InterPro" id="IPR025540">
    <property type="entry name" value="FlK"/>
</dbReference>
<name>A0A5D0NQ10_9ACTN</name>
<comment type="caution">
    <text evidence="2">The sequence shown here is derived from an EMBL/GenBank/DDBJ whole genome shotgun (WGS) entry which is preliminary data.</text>
</comment>
<dbReference type="CDD" id="cd03440">
    <property type="entry name" value="hot_dog"/>
    <property type="match status" value="1"/>
</dbReference>
<keyword evidence="3" id="KW-1185">Reference proteome</keyword>
<dbReference type="Pfam" id="PF22636">
    <property type="entry name" value="FlK"/>
    <property type="match status" value="1"/>
</dbReference>
<dbReference type="RefSeq" id="WP_067892276.1">
    <property type="nucleotide sequence ID" value="NZ_VSFG01000002.1"/>
</dbReference>
<dbReference type="InterPro" id="IPR029069">
    <property type="entry name" value="HotDog_dom_sf"/>
</dbReference>
<dbReference type="Proteomes" id="UP000323380">
    <property type="component" value="Unassembled WGS sequence"/>
</dbReference>
<dbReference type="InterPro" id="IPR054485">
    <property type="entry name" value="FlK-like_dom"/>
</dbReference>
<evidence type="ECO:0000313" key="3">
    <source>
        <dbReference type="Proteomes" id="UP000323380"/>
    </source>
</evidence>
<protein>
    <recommendedName>
        <fullName evidence="1">Fluoroacetyl-CoA-specific thioesterase-like domain-containing protein</fullName>
    </recommendedName>
</protein>
<dbReference type="EMBL" id="VSFG01000002">
    <property type="protein sequence ID" value="TYB46399.1"/>
    <property type="molecule type" value="Genomic_DNA"/>
</dbReference>
<dbReference type="Gene3D" id="3.10.129.10">
    <property type="entry name" value="Hotdog Thioesterase"/>
    <property type="match status" value="1"/>
</dbReference>
<sequence length="142" mass="15399">MTAGTLRNRRTVTAEESAERWGNTGLDVLSTPAILGHVEQLCDAAMKPRIAEGQMTVGVAITLHHRAPVRVGRTVEYQVDAPGFARRMEFAFRLLDESGQTVCSGTHERAVIDVDAFKARMADRPVGARPANDVPARMEASG</sequence>
<reference evidence="2 3" key="1">
    <citation type="submission" date="2019-08" db="EMBL/GenBank/DDBJ databases">
        <title>Actinomadura sp. nov. CYP1-5 isolated from mountain soil.</title>
        <authorList>
            <person name="Songsumanus A."/>
            <person name="Kuncharoen N."/>
            <person name="Kudo T."/>
            <person name="Yuki M."/>
            <person name="Igarashi Y."/>
            <person name="Tanasupawat S."/>
        </authorList>
    </citation>
    <scope>NUCLEOTIDE SEQUENCE [LARGE SCALE GENOMIC DNA]</scope>
    <source>
        <strain evidence="2 3">JCM 14158</strain>
    </source>
</reference>
<gene>
    <name evidence="2" type="ORF">FXF69_14165</name>
</gene>
<dbReference type="AlphaFoldDB" id="A0A5D0NQ10"/>
<dbReference type="PANTHER" id="PTHR36934:SF1">
    <property type="entry name" value="THIOESTERASE DOMAIN-CONTAINING PROTEIN"/>
    <property type="match status" value="1"/>
</dbReference>
<organism evidence="2 3">
    <name type="scientific">Actinomadura chibensis</name>
    <dbReference type="NCBI Taxonomy" id="392828"/>
    <lineage>
        <taxon>Bacteria</taxon>
        <taxon>Bacillati</taxon>
        <taxon>Actinomycetota</taxon>
        <taxon>Actinomycetes</taxon>
        <taxon>Streptosporangiales</taxon>
        <taxon>Thermomonosporaceae</taxon>
        <taxon>Actinomadura</taxon>
    </lineage>
</organism>
<dbReference type="PANTHER" id="PTHR36934">
    <property type="entry name" value="BLR0278 PROTEIN"/>
    <property type="match status" value="1"/>
</dbReference>
<dbReference type="SUPFAM" id="SSF54637">
    <property type="entry name" value="Thioesterase/thiol ester dehydrase-isomerase"/>
    <property type="match status" value="1"/>
</dbReference>
<proteinExistence type="predicted"/>
<accession>A0A5D0NQ10</accession>
<dbReference type="STRING" id="1220554.GCA_001552135_03452"/>